<comment type="caution">
    <text evidence="1">The sequence shown here is derived from an EMBL/GenBank/DDBJ whole genome shotgun (WGS) entry which is preliminary data.</text>
</comment>
<evidence type="ECO:0000313" key="2">
    <source>
        <dbReference type="Proteomes" id="UP000283655"/>
    </source>
</evidence>
<accession>A0A419AXN7</accession>
<proteinExistence type="predicted"/>
<organism evidence="1 2">
    <name type="scientific">Pectobacterium carotovorum</name>
    <name type="common">Erwinia carotovora</name>
    <dbReference type="NCBI Taxonomy" id="554"/>
    <lineage>
        <taxon>Bacteria</taxon>
        <taxon>Pseudomonadati</taxon>
        <taxon>Pseudomonadota</taxon>
        <taxon>Gammaproteobacteria</taxon>
        <taxon>Enterobacterales</taxon>
        <taxon>Pectobacteriaceae</taxon>
        <taxon>Pectobacterium</taxon>
    </lineage>
</organism>
<evidence type="ECO:0000313" key="1">
    <source>
        <dbReference type="EMBL" id="RJL52414.1"/>
    </source>
</evidence>
<gene>
    <name evidence="1" type="ORF">D5071_08210</name>
</gene>
<protein>
    <submittedName>
        <fullName evidence="1">Uncharacterized protein</fullName>
    </submittedName>
</protein>
<name>A0A419AXN7_PECCA</name>
<sequence>MQFHAPYACTVKKSLAREKSSQKSPRNGGRLSDADGNEIIIWLINSVGLRPGSLYIFSAWQVITEYLALADLVYSTAE</sequence>
<reference evidence="1 2" key="1">
    <citation type="submission" date="2018-09" db="EMBL/GenBank/DDBJ databases">
        <title>Phylogenetic diversity of Pectobacterium and Dickeya strains causing blackleg disease of potato in Morocco.</title>
        <authorList>
            <person name="Oulghazi S."/>
            <person name="Moumni M."/>
            <person name="Faure D."/>
        </authorList>
    </citation>
    <scope>NUCLEOTIDE SEQUENCE [LARGE SCALE GENOMIC DNA]</scope>
    <source>
        <strain evidence="1 2">S1.15.11.2D</strain>
    </source>
</reference>
<dbReference type="Proteomes" id="UP000283655">
    <property type="component" value="Unassembled WGS sequence"/>
</dbReference>
<dbReference type="AlphaFoldDB" id="A0A419AXN7"/>
<dbReference type="EMBL" id="QZDH01000015">
    <property type="protein sequence ID" value="RJL52414.1"/>
    <property type="molecule type" value="Genomic_DNA"/>
</dbReference>